<dbReference type="AlphaFoldDB" id="M3B6Z4"/>
<dbReference type="Gene3D" id="3.90.1410.10">
    <property type="entry name" value="set domain protein methyltransferase, domain 1"/>
    <property type="match status" value="1"/>
</dbReference>
<dbReference type="STRING" id="383855.M3B6Z4"/>
<dbReference type="SUPFAM" id="SSF82199">
    <property type="entry name" value="SET domain"/>
    <property type="match status" value="1"/>
</dbReference>
<evidence type="ECO:0000313" key="2">
    <source>
        <dbReference type="Proteomes" id="UP000016932"/>
    </source>
</evidence>
<dbReference type="HOGENOM" id="CLU_030667_1_0_1"/>
<keyword evidence="2" id="KW-1185">Reference proteome</keyword>
<sequence>MASHDRLDSLRQWFTNHGGYLNPGVRIEYNAERGVHCRAASDLAPDSRICTVPHSLALSSLNALVDDSFAVFRSRGLSPQAMGYFYLMHHFLHSEESFWRPYLDTLPPPTSEHGTPFWFDADDLAWLEDTDVFFTYKARLAMHQGNYSTGTAMISKAGIDVTPYSWQLYKWAVTIFTSRSFSSRALHPHDSKYWAAYKSGPDGRRQTVLLDLSRASSEHLDFPVLFPVLDIPNHSHDAKVDWTFDPGLFTMATTDGAETGSEILNNYGPKGNDELLLGYGFCLRDNPNDKVLMTLKPPSDRLQHDIRHVQPGYFDTQGQWSSERATFGLKRISAHEPSPADVFQQLPAPLLELLAYMIRFERRLPFDFIDHPRQSLIDDTSTSRHYLPHITRMIVTSMAPKLQKLQSSTPDRPPLNARQQQAQIYRNSQIEILESVIGGLRDYLRSLLLTEFPHPQPLPTGPFITTLDGLLQLLGRHSVEAARAFVDGIVANAGTPDLSQLREAGWEEDMFVLLICYCQIAFGFELPEYCQGTKVNVEAELLAQELEQARDLLSLVATARQAVPAPDSIWSSDQWTEQFVAQVGGRMLIHESFMMMVPVEGQEVARPVLYVLGSRAQAHDQHT</sequence>
<protein>
    <submittedName>
        <fullName evidence="1">Uncharacterized protein</fullName>
    </submittedName>
</protein>
<proteinExistence type="predicted"/>
<dbReference type="RefSeq" id="XP_007925590.1">
    <property type="nucleotide sequence ID" value="XM_007927399.1"/>
</dbReference>
<dbReference type="GO" id="GO:0016279">
    <property type="term" value="F:protein-lysine N-methyltransferase activity"/>
    <property type="evidence" value="ECO:0007669"/>
    <property type="project" value="InterPro"/>
</dbReference>
<dbReference type="PANTHER" id="PTHR13271">
    <property type="entry name" value="UNCHARACTERIZED PUTATIVE METHYLTRANSFERASE"/>
    <property type="match status" value="1"/>
</dbReference>
<evidence type="ECO:0000313" key="1">
    <source>
        <dbReference type="EMBL" id="EME85107.1"/>
    </source>
</evidence>
<reference evidence="1 2" key="1">
    <citation type="journal article" date="2012" name="PLoS Pathog.">
        <title>Diverse lifestyles and strategies of plant pathogenesis encoded in the genomes of eighteen Dothideomycetes fungi.</title>
        <authorList>
            <person name="Ohm R.A."/>
            <person name="Feau N."/>
            <person name="Henrissat B."/>
            <person name="Schoch C.L."/>
            <person name="Horwitz B.A."/>
            <person name="Barry K.W."/>
            <person name="Condon B.J."/>
            <person name="Copeland A.C."/>
            <person name="Dhillon B."/>
            <person name="Glaser F."/>
            <person name="Hesse C.N."/>
            <person name="Kosti I."/>
            <person name="LaButti K."/>
            <person name="Lindquist E.A."/>
            <person name="Lucas S."/>
            <person name="Salamov A.A."/>
            <person name="Bradshaw R.E."/>
            <person name="Ciuffetti L."/>
            <person name="Hamelin R.C."/>
            <person name="Kema G.H.J."/>
            <person name="Lawrence C."/>
            <person name="Scott J.A."/>
            <person name="Spatafora J.W."/>
            <person name="Turgeon B.G."/>
            <person name="de Wit P.J.G.M."/>
            <person name="Zhong S."/>
            <person name="Goodwin S.B."/>
            <person name="Grigoriev I.V."/>
        </authorList>
    </citation>
    <scope>NUCLEOTIDE SEQUENCE [LARGE SCALE GENOMIC DNA]</scope>
    <source>
        <strain evidence="1 2">CIRAD86</strain>
    </source>
</reference>
<dbReference type="GeneID" id="19338112"/>
<gene>
    <name evidence="1" type="ORF">MYCFIDRAFT_214947</name>
</gene>
<accession>M3B6Z4</accession>
<dbReference type="InterPro" id="IPR046341">
    <property type="entry name" value="SET_dom_sf"/>
</dbReference>
<dbReference type="EMBL" id="KB446557">
    <property type="protein sequence ID" value="EME85107.1"/>
    <property type="molecule type" value="Genomic_DNA"/>
</dbReference>
<dbReference type="PANTHER" id="PTHR13271:SF34">
    <property type="entry name" value="N-LYSINE METHYLTRANSFERASE SETD6"/>
    <property type="match status" value="1"/>
</dbReference>
<dbReference type="Proteomes" id="UP000016932">
    <property type="component" value="Unassembled WGS sequence"/>
</dbReference>
<dbReference type="VEuPathDB" id="FungiDB:MYCFIDRAFT_214947"/>
<name>M3B6Z4_PSEFD</name>
<dbReference type="eggNOG" id="KOG1337">
    <property type="taxonomic scope" value="Eukaryota"/>
</dbReference>
<dbReference type="OrthoDB" id="42889at2759"/>
<dbReference type="GO" id="GO:0005634">
    <property type="term" value="C:nucleus"/>
    <property type="evidence" value="ECO:0007669"/>
    <property type="project" value="TreeGrafter"/>
</dbReference>
<dbReference type="KEGG" id="pfj:MYCFIDRAFT_214947"/>
<dbReference type="InterPro" id="IPR044432">
    <property type="entry name" value="Set10/Efm1_SET"/>
</dbReference>
<dbReference type="CDD" id="cd19180">
    <property type="entry name" value="SET_SpSET10-like"/>
    <property type="match status" value="1"/>
</dbReference>
<organism evidence="1 2">
    <name type="scientific">Pseudocercospora fijiensis (strain CIRAD86)</name>
    <name type="common">Black leaf streak disease fungus</name>
    <name type="synonym">Mycosphaerella fijiensis</name>
    <dbReference type="NCBI Taxonomy" id="383855"/>
    <lineage>
        <taxon>Eukaryota</taxon>
        <taxon>Fungi</taxon>
        <taxon>Dikarya</taxon>
        <taxon>Ascomycota</taxon>
        <taxon>Pezizomycotina</taxon>
        <taxon>Dothideomycetes</taxon>
        <taxon>Dothideomycetidae</taxon>
        <taxon>Mycosphaerellales</taxon>
        <taxon>Mycosphaerellaceae</taxon>
        <taxon>Pseudocercospora</taxon>
    </lineage>
</organism>
<dbReference type="InterPro" id="IPR050600">
    <property type="entry name" value="SETD3_SETD6_MTase"/>
</dbReference>